<feature type="compositionally biased region" description="Polar residues" evidence="1">
    <location>
        <begin position="1"/>
        <end position="15"/>
    </location>
</feature>
<sequence length="63" mass="7544">MKSKSVVPQHSSPQPEVNPYERMHYHFSVENDPLPGEQDQDYLPVRLRRPEPLRPMDFDRPSW</sequence>
<gene>
    <name evidence="2" type="ORF">LGH70_16175</name>
</gene>
<dbReference type="RefSeq" id="WP_226187648.1">
    <property type="nucleotide sequence ID" value="NZ_JAJADQ010000008.1"/>
</dbReference>
<feature type="region of interest" description="Disordered" evidence="1">
    <location>
        <begin position="1"/>
        <end position="63"/>
    </location>
</feature>
<evidence type="ECO:0000256" key="1">
    <source>
        <dbReference type="SAM" id="MobiDB-lite"/>
    </source>
</evidence>
<accession>A0ABS8AGC5</accession>
<feature type="compositionally biased region" description="Basic and acidic residues" evidence="1">
    <location>
        <begin position="48"/>
        <end position="63"/>
    </location>
</feature>
<keyword evidence="3" id="KW-1185">Reference proteome</keyword>
<comment type="caution">
    <text evidence="2">The sequence shown here is derived from an EMBL/GenBank/DDBJ whole genome shotgun (WGS) entry which is preliminary data.</text>
</comment>
<protein>
    <submittedName>
        <fullName evidence="2">Uncharacterized protein</fullName>
    </submittedName>
</protein>
<dbReference type="Proteomes" id="UP001165297">
    <property type="component" value="Unassembled WGS sequence"/>
</dbReference>
<organism evidence="2 3">
    <name type="scientific">Hymenobacter nitidus</name>
    <dbReference type="NCBI Taxonomy" id="2880929"/>
    <lineage>
        <taxon>Bacteria</taxon>
        <taxon>Pseudomonadati</taxon>
        <taxon>Bacteroidota</taxon>
        <taxon>Cytophagia</taxon>
        <taxon>Cytophagales</taxon>
        <taxon>Hymenobacteraceae</taxon>
        <taxon>Hymenobacter</taxon>
    </lineage>
</organism>
<name>A0ABS8AGC5_9BACT</name>
<dbReference type="EMBL" id="JAJADQ010000008">
    <property type="protein sequence ID" value="MCB2379139.1"/>
    <property type="molecule type" value="Genomic_DNA"/>
</dbReference>
<proteinExistence type="predicted"/>
<evidence type="ECO:0000313" key="2">
    <source>
        <dbReference type="EMBL" id="MCB2379139.1"/>
    </source>
</evidence>
<feature type="compositionally biased region" description="Basic and acidic residues" evidence="1">
    <location>
        <begin position="19"/>
        <end position="29"/>
    </location>
</feature>
<reference evidence="2" key="1">
    <citation type="submission" date="2021-10" db="EMBL/GenBank/DDBJ databases">
        <authorList>
            <person name="Dean J.D."/>
            <person name="Kim M.K."/>
            <person name="Newey C.N."/>
            <person name="Stoker T.S."/>
            <person name="Thompson D.W."/>
            <person name="Grose J.H."/>
        </authorList>
    </citation>
    <scope>NUCLEOTIDE SEQUENCE</scope>
    <source>
        <strain evidence="2">BT635</strain>
    </source>
</reference>
<evidence type="ECO:0000313" key="3">
    <source>
        <dbReference type="Proteomes" id="UP001165297"/>
    </source>
</evidence>